<dbReference type="AlphaFoldDB" id="A0A1K1LM04"/>
<dbReference type="RefSeq" id="WP_072474347.1">
    <property type="nucleotide sequence ID" value="NZ_FPJG01000001.1"/>
</dbReference>
<protein>
    <submittedName>
        <fullName evidence="1">Uncharacterized protein</fullName>
    </submittedName>
</protein>
<dbReference type="STRING" id="546364.SAMN04489730_0072"/>
<proteinExistence type="predicted"/>
<dbReference type="EMBL" id="FPJG01000001">
    <property type="protein sequence ID" value="SFW11929.1"/>
    <property type="molecule type" value="Genomic_DNA"/>
</dbReference>
<evidence type="ECO:0000313" key="2">
    <source>
        <dbReference type="Proteomes" id="UP000182740"/>
    </source>
</evidence>
<name>A0A1K1LM04_9PSEU</name>
<reference evidence="2" key="1">
    <citation type="submission" date="2016-11" db="EMBL/GenBank/DDBJ databases">
        <authorList>
            <person name="Varghese N."/>
            <person name="Submissions S."/>
        </authorList>
    </citation>
    <scope>NUCLEOTIDE SEQUENCE [LARGE SCALE GENOMIC DNA]</scope>
    <source>
        <strain evidence="2">DSM 44671</strain>
    </source>
</reference>
<dbReference type="Proteomes" id="UP000182740">
    <property type="component" value="Unassembled WGS sequence"/>
</dbReference>
<sequence>MATTEVTLGITTATVQVRTHEDVYDNRFETVEFIGQTEQAVCAAAAAWCGDHAAGLITRIRLWRFGWR</sequence>
<accession>A0A1K1LM04</accession>
<keyword evidence="2" id="KW-1185">Reference proteome</keyword>
<organism evidence="1 2">
    <name type="scientific">Amycolatopsis australiensis</name>
    <dbReference type="NCBI Taxonomy" id="546364"/>
    <lineage>
        <taxon>Bacteria</taxon>
        <taxon>Bacillati</taxon>
        <taxon>Actinomycetota</taxon>
        <taxon>Actinomycetes</taxon>
        <taxon>Pseudonocardiales</taxon>
        <taxon>Pseudonocardiaceae</taxon>
        <taxon>Amycolatopsis</taxon>
    </lineage>
</organism>
<gene>
    <name evidence="1" type="ORF">SAMN04489730_0072</name>
</gene>
<evidence type="ECO:0000313" key="1">
    <source>
        <dbReference type="EMBL" id="SFW11929.1"/>
    </source>
</evidence>